<protein>
    <submittedName>
        <fullName evidence="2">Acyl carrier protein</fullName>
    </submittedName>
</protein>
<dbReference type="PROSITE" id="PS50075">
    <property type="entry name" value="CARRIER"/>
    <property type="match status" value="1"/>
</dbReference>
<dbReference type="NCBIfam" id="NF003757">
    <property type="entry name" value="PRK05350.1"/>
    <property type="match status" value="1"/>
</dbReference>
<gene>
    <name evidence="2" type="ORF">GCM10025791_12110</name>
</gene>
<dbReference type="SUPFAM" id="SSF47336">
    <property type="entry name" value="ACP-like"/>
    <property type="match status" value="1"/>
</dbReference>
<feature type="domain" description="Carrier" evidence="1">
    <location>
        <begin position="1"/>
        <end position="78"/>
    </location>
</feature>
<dbReference type="Pfam" id="PF00550">
    <property type="entry name" value="PP-binding"/>
    <property type="match status" value="1"/>
</dbReference>
<dbReference type="EMBL" id="BAABLX010000007">
    <property type="protein sequence ID" value="GAA4936005.1"/>
    <property type="molecule type" value="Genomic_DNA"/>
</dbReference>
<name>A0AAV3U033_9ALTE</name>
<organism evidence="2 3">
    <name type="scientific">Halioxenophilus aromaticivorans</name>
    <dbReference type="NCBI Taxonomy" id="1306992"/>
    <lineage>
        <taxon>Bacteria</taxon>
        <taxon>Pseudomonadati</taxon>
        <taxon>Pseudomonadota</taxon>
        <taxon>Gammaproteobacteria</taxon>
        <taxon>Alteromonadales</taxon>
        <taxon>Alteromonadaceae</taxon>
        <taxon>Halioxenophilus</taxon>
    </lineage>
</organism>
<dbReference type="AlphaFoldDB" id="A0AAV3U033"/>
<dbReference type="RefSeq" id="WP_345418618.1">
    <property type="nucleotide sequence ID" value="NZ_AP031496.1"/>
</dbReference>
<dbReference type="InterPro" id="IPR036736">
    <property type="entry name" value="ACP-like_sf"/>
</dbReference>
<accession>A0AAV3U033</accession>
<comment type="caution">
    <text evidence="2">The sequence shown here is derived from an EMBL/GenBank/DDBJ whole genome shotgun (WGS) entry which is preliminary data.</text>
</comment>
<sequence>MTRQELHQQLASTLEELFDTPAAEVTEDAKLYEDLDIDSIDTMDLVLQLKQQKGDKISPELFRDARTVGQVLDILEGL</sequence>
<dbReference type="Gene3D" id="1.10.1200.10">
    <property type="entry name" value="ACP-like"/>
    <property type="match status" value="1"/>
</dbReference>
<dbReference type="Proteomes" id="UP001409585">
    <property type="component" value="Unassembled WGS sequence"/>
</dbReference>
<dbReference type="InterPro" id="IPR009081">
    <property type="entry name" value="PP-bd_ACP"/>
</dbReference>
<evidence type="ECO:0000259" key="1">
    <source>
        <dbReference type="PROSITE" id="PS50075"/>
    </source>
</evidence>
<evidence type="ECO:0000313" key="2">
    <source>
        <dbReference type="EMBL" id="GAA4936005.1"/>
    </source>
</evidence>
<keyword evidence="3" id="KW-1185">Reference proteome</keyword>
<evidence type="ECO:0000313" key="3">
    <source>
        <dbReference type="Proteomes" id="UP001409585"/>
    </source>
</evidence>
<proteinExistence type="predicted"/>
<reference evidence="3" key="1">
    <citation type="journal article" date="2019" name="Int. J. Syst. Evol. Microbiol.">
        <title>The Global Catalogue of Microorganisms (GCM) 10K type strain sequencing project: providing services to taxonomists for standard genome sequencing and annotation.</title>
        <authorList>
            <consortium name="The Broad Institute Genomics Platform"/>
            <consortium name="The Broad Institute Genome Sequencing Center for Infectious Disease"/>
            <person name="Wu L."/>
            <person name="Ma J."/>
        </authorList>
    </citation>
    <scope>NUCLEOTIDE SEQUENCE [LARGE SCALE GENOMIC DNA]</scope>
    <source>
        <strain evidence="3">JCM 19134</strain>
    </source>
</reference>